<protein>
    <submittedName>
        <fullName evidence="1">Uncharacterized protein</fullName>
    </submittedName>
</protein>
<gene>
    <name evidence="1" type="ORF">PGCG_00159</name>
</gene>
<reference evidence="1 2" key="1">
    <citation type="journal article" date="2013" name="Proc. Natl. Acad. Sci. U.S.A.">
        <title>Genome of Phaeocystis globosa virus PgV-16T highlights the common ancestry of the largest known DNA viruses infecting eukaryotes.</title>
        <authorList>
            <person name="Santini S."/>
            <person name="Jeudy S."/>
            <person name="Bartoli J."/>
            <person name="Poirot O."/>
            <person name="Lescot M."/>
            <person name="Abergel C."/>
            <person name="Barbe V."/>
            <person name="Wommack K.E."/>
            <person name="Noordeloos A.A."/>
            <person name="Brussaard C.P."/>
            <person name="Claverie J.M."/>
        </authorList>
    </citation>
    <scope>NUCLEOTIDE SEQUENCE [LARGE SCALE GENOMIC DNA]</scope>
    <source>
        <strain evidence="1 2">16T</strain>
    </source>
</reference>
<dbReference type="Proteomes" id="UP000204225">
    <property type="component" value="Segment"/>
</dbReference>
<name>A0AC59EWZ3_9VIRU</name>
<dbReference type="EMBL" id="KC662249">
    <property type="protein sequence ID" value="AGM15470.1"/>
    <property type="molecule type" value="Genomic_DNA"/>
</dbReference>
<accession>A0AC59EWZ3</accession>
<organism evidence="1 2">
    <name type="scientific">Phaeocystis globosa virus PgV-16T</name>
    <dbReference type="NCBI Taxonomy" id="3071227"/>
    <lineage>
        <taxon>Viruses</taxon>
        <taxon>Varidnaviria</taxon>
        <taxon>Bamfordvirae</taxon>
        <taxon>Nucleocytoviricota</taxon>
        <taxon>Megaviricetes</taxon>
        <taxon>Imitervirales</taxon>
        <taxon>Mesomimiviridae</taxon>
        <taxon>Tethysvirus</taxon>
        <taxon>Tethysvirus hollandense</taxon>
    </lineage>
</organism>
<sequence>MGQNYFYNLPDDIIDMIMFEAHKVSFKQTLNIIGYARITSAIMGSDYMREPANEDYWVGYENNEEPYAEWVAQTVETFRRMCIGSLAEIYMYNVVRNLMADVGYPYTEETAFKSKICFNLMPFIKIFSKLYARREKVNRELDMVGRAAGDLVKGEGVRKVMIAMAMARASWADMMQQEARHEARCAISLEKRARQERKDKGWTVDDMEDHIVNMRKLDRQDAQWVLVEAMKVNRIEARTLNLVSV</sequence>
<keyword evidence="2" id="KW-1185">Reference proteome</keyword>
<proteinExistence type="predicted"/>
<evidence type="ECO:0000313" key="2">
    <source>
        <dbReference type="Proteomes" id="UP000204225"/>
    </source>
</evidence>
<evidence type="ECO:0000313" key="1">
    <source>
        <dbReference type="EMBL" id="AGM15470.1"/>
    </source>
</evidence>